<reference evidence="1" key="1">
    <citation type="journal article" date="2011" name="PLoS ONE">
        <title>Genome of a low-salinity ammonia-oxidizing archaeon determined by single-cell and metagenomic analysis.</title>
        <authorList>
            <person name="Blainey P.C."/>
            <person name="Mosier A.C."/>
            <person name="Potanina A."/>
            <person name="Francis C.A."/>
            <person name="Quake S.R."/>
        </authorList>
    </citation>
    <scope>NUCLEOTIDE SEQUENCE [LARGE SCALE GENOMIC DNA]</scope>
    <source>
        <strain evidence="1">SFB1</strain>
    </source>
</reference>
<comment type="caution">
    <text evidence="1">The sequence shown here is derived from an EMBL/GenBank/DDBJ whole genome shotgun (WGS) entry which is preliminary data.</text>
</comment>
<sequence>MEFIITIFHFHGGNDIDNVIFGKKLKENQVNEDIRIFPSGGLTKGKGIHEKYFKINLKNNNDFNLELLSDFLFYRLSKIDDADSLKIGSNKVSLKKDEIKKALQDHLNEI</sequence>
<gene>
    <name evidence="1" type="ORF">Nlim_0556</name>
</gene>
<dbReference type="AlphaFoldDB" id="F3KJ98"/>
<dbReference type="EMBL" id="AEGP01000029">
    <property type="protein sequence ID" value="EGG42375.1"/>
    <property type="molecule type" value="Genomic_DNA"/>
</dbReference>
<dbReference type="Proteomes" id="UP000004348">
    <property type="component" value="Chromosome"/>
</dbReference>
<name>F3KJ98_9ARCH</name>
<accession>F3KJ98</accession>
<evidence type="ECO:0000313" key="1">
    <source>
        <dbReference type="EMBL" id="EGG42375.1"/>
    </source>
</evidence>
<proteinExistence type="predicted"/>
<dbReference type="HOGENOM" id="CLU_2165150_0_0_2"/>
<dbReference type="STRING" id="886738.Nlim_0556"/>
<protein>
    <submittedName>
        <fullName evidence="1">Uncharacterized protein</fullName>
    </submittedName>
</protein>
<organism evidence="1">
    <name type="scientific">Candidatus Nitrosarchaeum limnium SFB1</name>
    <dbReference type="NCBI Taxonomy" id="886738"/>
    <lineage>
        <taxon>Archaea</taxon>
        <taxon>Nitrososphaerota</taxon>
        <taxon>Nitrososphaeria</taxon>
        <taxon>Nitrosopumilales</taxon>
        <taxon>Nitrosopumilaceae</taxon>
        <taxon>Nitrosarchaeum</taxon>
    </lineage>
</organism>